<dbReference type="SUPFAM" id="SSF52833">
    <property type="entry name" value="Thioredoxin-like"/>
    <property type="match status" value="1"/>
</dbReference>
<keyword evidence="3" id="KW-0812">Transmembrane</keyword>
<dbReference type="GO" id="GO:0016209">
    <property type="term" value="F:antioxidant activity"/>
    <property type="evidence" value="ECO:0007669"/>
    <property type="project" value="InterPro"/>
</dbReference>
<keyword evidence="5" id="KW-0676">Redox-active center</keyword>
<dbReference type="GO" id="GO:0016491">
    <property type="term" value="F:oxidoreductase activity"/>
    <property type="evidence" value="ECO:0007669"/>
    <property type="project" value="InterPro"/>
</dbReference>
<reference evidence="8 9" key="1">
    <citation type="submission" date="2019-02" db="EMBL/GenBank/DDBJ databases">
        <title>Sequencing the genomes of 1000 actinobacteria strains.</title>
        <authorList>
            <person name="Klenk H.-P."/>
        </authorList>
    </citation>
    <scope>NUCLEOTIDE SEQUENCE [LARGE SCALE GENOMIC DNA]</scope>
    <source>
        <strain evidence="8 9">DSM 45162</strain>
    </source>
</reference>
<dbReference type="Proteomes" id="UP000292564">
    <property type="component" value="Unassembled WGS sequence"/>
</dbReference>
<feature type="signal peptide" evidence="6">
    <location>
        <begin position="1"/>
        <end position="28"/>
    </location>
</feature>
<dbReference type="PROSITE" id="PS51257">
    <property type="entry name" value="PROKAR_LIPOPROTEIN"/>
    <property type="match status" value="1"/>
</dbReference>
<evidence type="ECO:0000256" key="2">
    <source>
        <dbReference type="ARBA" id="ARBA00022748"/>
    </source>
</evidence>
<comment type="caution">
    <text evidence="8">The sequence shown here is derived from an EMBL/GenBank/DDBJ whole genome shotgun (WGS) entry which is preliminary data.</text>
</comment>
<dbReference type="Pfam" id="PF00578">
    <property type="entry name" value="AhpC-TSA"/>
    <property type="match status" value="1"/>
</dbReference>
<dbReference type="GO" id="GO:0030313">
    <property type="term" value="C:cell envelope"/>
    <property type="evidence" value="ECO:0007669"/>
    <property type="project" value="UniProtKB-SubCell"/>
</dbReference>
<evidence type="ECO:0000313" key="8">
    <source>
        <dbReference type="EMBL" id="RZU50655.1"/>
    </source>
</evidence>
<dbReference type="GO" id="GO:0016853">
    <property type="term" value="F:isomerase activity"/>
    <property type="evidence" value="ECO:0007669"/>
    <property type="project" value="UniProtKB-KW"/>
</dbReference>
<protein>
    <submittedName>
        <fullName evidence="8">Thiol-disulfide isomerase/thioredoxin</fullName>
    </submittedName>
</protein>
<dbReference type="InterPro" id="IPR050553">
    <property type="entry name" value="Thioredoxin_ResA/DsbE_sf"/>
</dbReference>
<dbReference type="InterPro" id="IPR000866">
    <property type="entry name" value="AhpC/TSA"/>
</dbReference>
<evidence type="ECO:0000256" key="5">
    <source>
        <dbReference type="ARBA" id="ARBA00023284"/>
    </source>
</evidence>
<dbReference type="PROSITE" id="PS51352">
    <property type="entry name" value="THIOREDOXIN_2"/>
    <property type="match status" value="1"/>
</dbReference>
<keyword evidence="4" id="KW-1015">Disulfide bond</keyword>
<accession>A0A4Q7ZK66</accession>
<dbReference type="InterPro" id="IPR036249">
    <property type="entry name" value="Thioredoxin-like_sf"/>
</dbReference>
<keyword evidence="9" id="KW-1185">Reference proteome</keyword>
<sequence>MTAGGRARWARRMAASLAPTLATSLALAACTGEERVAAPPGQPSPFADCAALAAPPSAGPGLPAGAALPDLELPCFTGGAPVRLADLRGPAVVNLWASWCEPCRTELPAMQRLAEASAGRLTVVGVDTGDDRDAAAGFAADKRVTLPTLYDRDRKLITALGRTTLPVTVFVDGQGRARVEPLPLDADRLAARVRDWTGVTVTP</sequence>
<keyword evidence="2" id="KW-0201">Cytochrome c-type biogenesis</keyword>
<dbReference type="PROSITE" id="PS00194">
    <property type="entry name" value="THIOREDOXIN_1"/>
    <property type="match status" value="1"/>
</dbReference>
<feature type="chain" id="PRO_5020735878" evidence="6">
    <location>
        <begin position="29"/>
        <end position="203"/>
    </location>
</feature>
<feature type="domain" description="Thioredoxin" evidence="7">
    <location>
        <begin position="62"/>
        <end position="198"/>
    </location>
</feature>
<dbReference type="GO" id="GO:0017004">
    <property type="term" value="P:cytochrome complex assembly"/>
    <property type="evidence" value="ECO:0007669"/>
    <property type="project" value="UniProtKB-KW"/>
</dbReference>
<dbReference type="Gene3D" id="3.40.30.10">
    <property type="entry name" value="Glutaredoxin"/>
    <property type="match status" value="1"/>
</dbReference>
<proteinExistence type="predicted"/>
<keyword evidence="8" id="KW-0413">Isomerase</keyword>
<dbReference type="InterPro" id="IPR013766">
    <property type="entry name" value="Thioredoxin_domain"/>
</dbReference>
<gene>
    <name evidence="8" type="ORF">EV385_2432</name>
</gene>
<comment type="subcellular location">
    <subcellularLocation>
        <location evidence="1">Cell envelope</location>
    </subcellularLocation>
</comment>
<evidence type="ECO:0000259" key="7">
    <source>
        <dbReference type="PROSITE" id="PS51352"/>
    </source>
</evidence>
<dbReference type="InterPro" id="IPR017937">
    <property type="entry name" value="Thioredoxin_CS"/>
</dbReference>
<dbReference type="CDD" id="cd02966">
    <property type="entry name" value="TlpA_like_family"/>
    <property type="match status" value="1"/>
</dbReference>
<dbReference type="EMBL" id="SHKY01000001">
    <property type="protein sequence ID" value="RZU50655.1"/>
    <property type="molecule type" value="Genomic_DNA"/>
</dbReference>
<dbReference type="AlphaFoldDB" id="A0A4Q7ZK66"/>
<evidence type="ECO:0000256" key="6">
    <source>
        <dbReference type="SAM" id="SignalP"/>
    </source>
</evidence>
<keyword evidence="3" id="KW-0735">Signal-anchor</keyword>
<organism evidence="8 9">
    <name type="scientific">Krasilnikovia cinnamomea</name>
    <dbReference type="NCBI Taxonomy" id="349313"/>
    <lineage>
        <taxon>Bacteria</taxon>
        <taxon>Bacillati</taxon>
        <taxon>Actinomycetota</taxon>
        <taxon>Actinomycetes</taxon>
        <taxon>Micromonosporales</taxon>
        <taxon>Micromonosporaceae</taxon>
        <taxon>Krasilnikovia</taxon>
    </lineage>
</organism>
<dbReference type="PANTHER" id="PTHR42852">
    <property type="entry name" value="THIOL:DISULFIDE INTERCHANGE PROTEIN DSBE"/>
    <property type="match status" value="1"/>
</dbReference>
<evidence type="ECO:0000256" key="4">
    <source>
        <dbReference type="ARBA" id="ARBA00023157"/>
    </source>
</evidence>
<evidence type="ECO:0000256" key="3">
    <source>
        <dbReference type="ARBA" id="ARBA00022968"/>
    </source>
</evidence>
<keyword evidence="6" id="KW-0732">Signal</keyword>
<evidence type="ECO:0000256" key="1">
    <source>
        <dbReference type="ARBA" id="ARBA00004196"/>
    </source>
</evidence>
<dbReference type="PANTHER" id="PTHR42852:SF6">
    <property type="entry name" value="THIOL:DISULFIDE INTERCHANGE PROTEIN DSBE"/>
    <property type="match status" value="1"/>
</dbReference>
<name>A0A4Q7ZK66_9ACTN</name>
<evidence type="ECO:0000313" key="9">
    <source>
        <dbReference type="Proteomes" id="UP000292564"/>
    </source>
</evidence>